<proteinExistence type="predicted"/>
<evidence type="ECO:0000256" key="1">
    <source>
        <dbReference type="SAM" id="Phobius"/>
    </source>
</evidence>
<name>A0A0A6VRJ1_KOCRO</name>
<keyword evidence="1" id="KW-0472">Membrane</keyword>
<organism evidence="2 3">
    <name type="scientific">Kocuria rosea subsp. polaris</name>
    <dbReference type="NCBI Taxonomy" id="136273"/>
    <lineage>
        <taxon>Bacteria</taxon>
        <taxon>Bacillati</taxon>
        <taxon>Actinomycetota</taxon>
        <taxon>Actinomycetes</taxon>
        <taxon>Micrococcales</taxon>
        <taxon>Micrococcaceae</taxon>
        <taxon>Kocuria</taxon>
    </lineage>
</organism>
<protein>
    <recommendedName>
        <fullName evidence="4">Integral membrane protein</fullName>
    </recommendedName>
</protein>
<dbReference type="RefSeq" id="WP_017833637.1">
    <property type="nucleotide sequence ID" value="NZ_JSUH01000009.1"/>
</dbReference>
<gene>
    <name evidence="2" type="ORF">GY22_10885</name>
</gene>
<feature type="transmembrane region" description="Helical" evidence="1">
    <location>
        <begin position="44"/>
        <end position="64"/>
    </location>
</feature>
<evidence type="ECO:0000313" key="3">
    <source>
        <dbReference type="Proteomes" id="UP000030466"/>
    </source>
</evidence>
<keyword evidence="1" id="KW-1133">Transmembrane helix</keyword>
<dbReference type="AlphaFoldDB" id="A0A0A6VRJ1"/>
<feature type="transmembrane region" description="Helical" evidence="1">
    <location>
        <begin position="76"/>
        <end position="96"/>
    </location>
</feature>
<dbReference type="Proteomes" id="UP000030466">
    <property type="component" value="Unassembled WGS sequence"/>
</dbReference>
<evidence type="ECO:0000313" key="2">
    <source>
        <dbReference type="EMBL" id="KHD97196.1"/>
    </source>
</evidence>
<sequence length="132" mass="14176">MPTPSRDARPRAVAVLTGVVLLEALVLAGAALRLVWSLLFEEPLTVGGTVFLAAVFAGGALWLLRVGRGLWRGFRWPRAAALVVQLFLLVLAYPLLRSGQWGPGLATAVPAVLVLVLLFRPGVLAWTSRTVR</sequence>
<keyword evidence="3" id="KW-1185">Reference proteome</keyword>
<dbReference type="EMBL" id="JSUH01000009">
    <property type="protein sequence ID" value="KHD97196.1"/>
    <property type="molecule type" value="Genomic_DNA"/>
</dbReference>
<evidence type="ECO:0008006" key="4">
    <source>
        <dbReference type="Google" id="ProtNLM"/>
    </source>
</evidence>
<feature type="transmembrane region" description="Helical" evidence="1">
    <location>
        <begin position="108"/>
        <end position="127"/>
    </location>
</feature>
<accession>A0A0A6VRJ1</accession>
<comment type="caution">
    <text evidence="2">The sequence shown here is derived from an EMBL/GenBank/DDBJ whole genome shotgun (WGS) entry which is preliminary data.</text>
</comment>
<reference evidence="2 3" key="1">
    <citation type="journal article" date="2003" name="Int. J. Syst. Evol. Microbiol.">
        <title>Kocuria polaris sp. nov., an orange-pigmented psychrophilic bacterium isolated from an Antarctic cyanobacterial mat sample.</title>
        <authorList>
            <person name="Reddy G.S."/>
            <person name="Prakash J.S."/>
            <person name="Prabahar V."/>
            <person name="Matsumoto G.I."/>
            <person name="Stackebrandt E."/>
            <person name="Shivaji S."/>
        </authorList>
    </citation>
    <scope>NUCLEOTIDE SEQUENCE [LARGE SCALE GENOMIC DNA]</scope>
    <source>
        <strain evidence="2 3">CMS 76or</strain>
    </source>
</reference>
<keyword evidence="1" id="KW-0812">Transmembrane</keyword>
<feature type="transmembrane region" description="Helical" evidence="1">
    <location>
        <begin position="12"/>
        <end position="32"/>
    </location>
</feature>